<comment type="caution">
    <text evidence="2">The sequence shown here is derived from an EMBL/GenBank/DDBJ whole genome shotgun (WGS) entry which is preliminary data.</text>
</comment>
<evidence type="ECO:0000313" key="2">
    <source>
        <dbReference type="EMBL" id="PIP64476.1"/>
    </source>
</evidence>
<dbReference type="EMBL" id="PCTD01000098">
    <property type="protein sequence ID" value="PIP64476.1"/>
    <property type="molecule type" value="Genomic_DNA"/>
</dbReference>
<dbReference type="InterPro" id="IPR036165">
    <property type="entry name" value="YefM-like_sf"/>
</dbReference>
<evidence type="ECO:0000313" key="3">
    <source>
        <dbReference type="Proteomes" id="UP000230802"/>
    </source>
</evidence>
<organism evidence="2 3">
    <name type="scientific">Candidatus Roizmanbacteria bacterium CG22_combo_CG10-13_8_21_14_all_33_16</name>
    <dbReference type="NCBI Taxonomy" id="1974859"/>
    <lineage>
        <taxon>Bacteria</taxon>
        <taxon>Candidatus Roizmaniibacteriota</taxon>
    </lineage>
</organism>
<dbReference type="AlphaFoldDB" id="A0A2H0C3I4"/>
<reference evidence="2 3" key="1">
    <citation type="submission" date="2017-09" db="EMBL/GenBank/DDBJ databases">
        <title>Depth-based differentiation of microbial function through sediment-hosted aquifers and enrichment of novel symbionts in the deep terrestrial subsurface.</title>
        <authorList>
            <person name="Probst A.J."/>
            <person name="Ladd B."/>
            <person name="Jarett J.K."/>
            <person name="Geller-Mcgrath D.E."/>
            <person name="Sieber C.M."/>
            <person name="Emerson J.B."/>
            <person name="Anantharaman K."/>
            <person name="Thomas B.C."/>
            <person name="Malmstrom R."/>
            <person name="Stieglmeier M."/>
            <person name="Klingl A."/>
            <person name="Woyke T."/>
            <person name="Ryan C.M."/>
            <person name="Banfield J.F."/>
        </authorList>
    </citation>
    <scope>NUCLEOTIDE SEQUENCE [LARGE SCALE GENOMIC DNA]</scope>
    <source>
        <strain evidence="2">CG22_combo_CG10-13_8_21_14_all_33_16</strain>
    </source>
</reference>
<protein>
    <recommendedName>
        <fullName evidence="4">Antitoxin</fullName>
    </recommendedName>
</protein>
<accession>A0A2H0C3I4</accession>
<comment type="similarity">
    <text evidence="1">Belongs to the phD/YefM antitoxin family.</text>
</comment>
<evidence type="ECO:0000256" key="1">
    <source>
        <dbReference type="ARBA" id="ARBA00009981"/>
    </source>
</evidence>
<dbReference type="Proteomes" id="UP000230802">
    <property type="component" value="Unassembled WGS sequence"/>
</dbReference>
<name>A0A2H0C3I4_9BACT</name>
<proteinExistence type="inferred from homology"/>
<sequence length="89" mass="10518">MNTTVAINQTVNTTDIRFNLGKILTNLEKRRSPILIISRSKPKAWLYPYETQLCAADIFLQWQRQVLPKYQKIKTKDLLKIIRSDRDQN</sequence>
<evidence type="ECO:0008006" key="4">
    <source>
        <dbReference type="Google" id="ProtNLM"/>
    </source>
</evidence>
<gene>
    <name evidence="2" type="ORF">COW96_02285</name>
</gene>
<dbReference type="SUPFAM" id="SSF143120">
    <property type="entry name" value="YefM-like"/>
    <property type="match status" value="1"/>
</dbReference>